<dbReference type="EMBL" id="FNIE01000006">
    <property type="protein sequence ID" value="SDN85501.1"/>
    <property type="molecule type" value="Genomic_DNA"/>
</dbReference>
<dbReference type="InterPro" id="IPR050922">
    <property type="entry name" value="LytR/CpsA/Psr_CW_biosynth"/>
</dbReference>
<organism evidence="6 7">
    <name type="scientific">Actinacidiphila guanduensis</name>
    <dbReference type="NCBI Taxonomy" id="310781"/>
    <lineage>
        <taxon>Bacteria</taxon>
        <taxon>Bacillati</taxon>
        <taxon>Actinomycetota</taxon>
        <taxon>Actinomycetes</taxon>
        <taxon>Kitasatosporales</taxon>
        <taxon>Streptomycetaceae</taxon>
        <taxon>Actinacidiphila</taxon>
    </lineage>
</organism>
<dbReference type="Gene3D" id="3.40.630.190">
    <property type="entry name" value="LCP protein"/>
    <property type="match status" value="1"/>
</dbReference>
<feature type="compositionally biased region" description="Low complexity" evidence="2">
    <location>
        <begin position="44"/>
        <end position="55"/>
    </location>
</feature>
<dbReference type="InterPro" id="IPR004474">
    <property type="entry name" value="LytR_CpsA_psr"/>
</dbReference>
<dbReference type="STRING" id="310781.SAMN05216259_10620"/>
<feature type="region of interest" description="Disordered" evidence="2">
    <location>
        <begin position="1"/>
        <end position="108"/>
    </location>
</feature>
<dbReference type="AlphaFoldDB" id="A0A1H0ET09"/>
<feature type="region of interest" description="Disordered" evidence="2">
    <location>
        <begin position="425"/>
        <end position="444"/>
    </location>
</feature>
<evidence type="ECO:0000259" key="5">
    <source>
        <dbReference type="Pfam" id="PF13399"/>
    </source>
</evidence>
<dbReference type="OrthoDB" id="9782542at2"/>
<dbReference type="InterPro" id="IPR027381">
    <property type="entry name" value="LytR/CpsA/Psr_C"/>
</dbReference>
<feature type="compositionally biased region" description="Basic residues" evidence="2">
    <location>
        <begin position="78"/>
        <end position="90"/>
    </location>
</feature>
<feature type="compositionally biased region" description="Basic residues" evidence="2">
    <location>
        <begin position="97"/>
        <end position="107"/>
    </location>
</feature>
<dbReference type="Proteomes" id="UP000199341">
    <property type="component" value="Unassembled WGS sequence"/>
</dbReference>
<proteinExistence type="inferred from homology"/>
<evidence type="ECO:0000256" key="3">
    <source>
        <dbReference type="SAM" id="Phobius"/>
    </source>
</evidence>
<feature type="domain" description="LytR/CpsA/Psr regulator C-terminal" evidence="5">
    <location>
        <begin position="442"/>
        <end position="533"/>
    </location>
</feature>
<protein>
    <submittedName>
        <fullName evidence="6">Transcriptional attenuator, LytR family</fullName>
    </submittedName>
</protein>
<dbReference type="PANTHER" id="PTHR33392:SF6">
    <property type="entry name" value="POLYISOPRENYL-TEICHOIC ACID--PEPTIDOGLYCAN TEICHOIC ACID TRANSFERASE TAGU"/>
    <property type="match status" value="1"/>
</dbReference>
<reference evidence="6 7" key="1">
    <citation type="submission" date="2016-10" db="EMBL/GenBank/DDBJ databases">
        <authorList>
            <person name="de Groot N.N."/>
        </authorList>
    </citation>
    <scope>NUCLEOTIDE SEQUENCE [LARGE SCALE GENOMIC DNA]</scope>
    <source>
        <strain evidence="6 7">CGMCC 4.2022</strain>
    </source>
</reference>
<feature type="compositionally biased region" description="Pro residues" evidence="2">
    <location>
        <begin position="31"/>
        <end position="43"/>
    </location>
</feature>
<sequence length="562" mass="57435">MDTQGSGYVDPADQWVLDPVTGTYQLRLEPAQPPAADVPPQQPAPGHTAPGAAAPAPEPAAPQRREAPAAPPPGGRSAARRAARSGHGRRAAGGTSSRRKPKQKRPRTLLWTAGAVGLAIVAGGMGGYLAFRHTSTVIHTVDVGDAGSTAVTGPGAANLLVLGTDSTAGLGREMGSAARTGSADAAVLLHLSADRSNATAISIPPNLVTDVPDCPVGNNVVKGASGQPFSAVLAGRDPGCAMRLVQQMTGLPVDHFLMVDYAAVKSLSTAVGGVELCLKQPLSDPRVHLDLKAGRQRVQGDQALALVRTLKAPPGHDDLARVAVQERFLSGLLRSATSGGLFGDPKKLMGLATTAAGALTVDSPIGSVQALDTLAGQIGKVPAKHFTFAELPVKNGPRTGTVVLDRTTAADLFAMVKADVSLSQGKKAPDPKLVGPKTTPHDTRVTVYNGTGTFGASQDVLAWLQNDEGVNRSANGGDAPQKAPRTILKYAPNQADQARSLAAMMHLPASALVEGTKDAPKLAYMSLTLGADYTSPGAPIGPPTAPPKGLRTLTADSTACVG</sequence>
<dbReference type="Pfam" id="PF03816">
    <property type="entry name" value="LytR_cpsA_psr"/>
    <property type="match status" value="1"/>
</dbReference>
<gene>
    <name evidence="6" type="ORF">SAMN05216259_10620</name>
</gene>
<keyword evidence="3" id="KW-1133">Transmembrane helix</keyword>
<evidence type="ECO:0000256" key="2">
    <source>
        <dbReference type="SAM" id="MobiDB-lite"/>
    </source>
</evidence>
<evidence type="ECO:0000313" key="6">
    <source>
        <dbReference type="EMBL" id="SDN85501.1"/>
    </source>
</evidence>
<dbReference type="PANTHER" id="PTHR33392">
    <property type="entry name" value="POLYISOPRENYL-TEICHOIC ACID--PEPTIDOGLYCAN TEICHOIC ACID TRANSFERASE TAGU"/>
    <property type="match status" value="1"/>
</dbReference>
<dbReference type="NCBIfam" id="TIGR00350">
    <property type="entry name" value="lytR_cpsA_psr"/>
    <property type="match status" value="1"/>
</dbReference>
<comment type="similarity">
    <text evidence="1">Belongs to the LytR/CpsA/Psr (LCP) family.</text>
</comment>
<evidence type="ECO:0000259" key="4">
    <source>
        <dbReference type="Pfam" id="PF03816"/>
    </source>
</evidence>
<evidence type="ECO:0000256" key="1">
    <source>
        <dbReference type="ARBA" id="ARBA00006068"/>
    </source>
</evidence>
<keyword evidence="3" id="KW-0472">Membrane</keyword>
<name>A0A1H0ET09_9ACTN</name>
<dbReference type="Pfam" id="PF13399">
    <property type="entry name" value="LytR_C"/>
    <property type="match status" value="1"/>
</dbReference>
<keyword evidence="3" id="KW-0812">Transmembrane</keyword>
<evidence type="ECO:0000313" key="7">
    <source>
        <dbReference type="Proteomes" id="UP000199341"/>
    </source>
</evidence>
<dbReference type="RefSeq" id="WP_093784839.1">
    <property type="nucleotide sequence ID" value="NZ_FNIE01000006.1"/>
</dbReference>
<feature type="transmembrane region" description="Helical" evidence="3">
    <location>
        <begin position="108"/>
        <end position="131"/>
    </location>
</feature>
<keyword evidence="7" id="KW-1185">Reference proteome</keyword>
<feature type="domain" description="Cell envelope-related transcriptional attenuator" evidence="4">
    <location>
        <begin position="183"/>
        <end position="336"/>
    </location>
</feature>
<accession>A0A1H0ET09</accession>